<evidence type="ECO:0000256" key="6">
    <source>
        <dbReference type="PROSITE-ProRule" id="PRU00068"/>
    </source>
</evidence>
<dbReference type="InterPro" id="IPR001590">
    <property type="entry name" value="Peptidase_M12B"/>
</dbReference>
<evidence type="ECO:0008006" key="13">
    <source>
        <dbReference type="Google" id="ProtNLM"/>
    </source>
</evidence>
<dbReference type="InterPro" id="IPR036436">
    <property type="entry name" value="Disintegrin_dom_sf"/>
</dbReference>
<evidence type="ECO:0000256" key="4">
    <source>
        <dbReference type="ARBA" id="ARBA00023136"/>
    </source>
</evidence>
<evidence type="ECO:0000259" key="9">
    <source>
        <dbReference type="PROSITE" id="PS50214"/>
    </source>
</evidence>
<keyword evidence="2" id="KW-0812">Transmembrane</keyword>
<dbReference type="InterPro" id="IPR000742">
    <property type="entry name" value="EGF"/>
</dbReference>
<dbReference type="InterPro" id="IPR002870">
    <property type="entry name" value="Peptidase_M12B_N"/>
</dbReference>
<feature type="region of interest" description="Disordered" evidence="8">
    <location>
        <begin position="1"/>
        <end position="20"/>
    </location>
</feature>
<feature type="active site" evidence="7">
    <location>
        <position position="288"/>
    </location>
</feature>
<dbReference type="SUPFAM" id="SSF57552">
    <property type="entry name" value="Blood coagulation inhibitor (disintegrin)"/>
    <property type="match status" value="2"/>
</dbReference>
<gene>
    <name evidence="11" type="ORF">Celaphus_00006032</name>
</gene>
<dbReference type="PROSITE" id="PS01186">
    <property type="entry name" value="EGF_2"/>
    <property type="match status" value="1"/>
</dbReference>
<evidence type="ECO:0000256" key="8">
    <source>
        <dbReference type="SAM" id="MobiDB-lite"/>
    </source>
</evidence>
<feature type="non-terminal residue" evidence="11">
    <location>
        <position position="721"/>
    </location>
</feature>
<keyword evidence="7" id="KW-0862">Zinc</keyword>
<keyword evidence="7" id="KW-0479">Metal-binding</keyword>
<dbReference type="GO" id="GO:0004222">
    <property type="term" value="F:metalloendopeptidase activity"/>
    <property type="evidence" value="ECO:0007669"/>
    <property type="project" value="InterPro"/>
</dbReference>
<comment type="caution">
    <text evidence="7">Lacks conserved residue(s) required for the propagation of feature annotation.</text>
</comment>
<dbReference type="Gene3D" id="4.10.70.10">
    <property type="entry name" value="Disintegrin domain"/>
    <property type="match status" value="2"/>
</dbReference>
<dbReference type="PRINTS" id="PR00289">
    <property type="entry name" value="DISINTEGRIN"/>
</dbReference>
<dbReference type="GO" id="GO:0006508">
    <property type="term" value="P:proteolysis"/>
    <property type="evidence" value="ECO:0007669"/>
    <property type="project" value="InterPro"/>
</dbReference>
<dbReference type="Proteomes" id="UP000242450">
    <property type="component" value="Chromosome 12"/>
</dbReference>
<feature type="domain" description="Disintegrin" evidence="9">
    <location>
        <begin position="352"/>
        <end position="438"/>
    </location>
</feature>
<evidence type="ECO:0000313" key="12">
    <source>
        <dbReference type="Proteomes" id="UP000242450"/>
    </source>
</evidence>
<dbReference type="InterPro" id="IPR024079">
    <property type="entry name" value="MetalloPept_cat_dom_sf"/>
</dbReference>
<dbReference type="OrthoDB" id="5951731at2759"/>
<protein>
    <recommendedName>
        <fullName evidence="13">ADAM metallopeptidase domain 21</fullName>
    </recommendedName>
</protein>
<reference evidence="11 12" key="1">
    <citation type="journal article" date="2018" name="Mol. Genet. Genomics">
        <title>The red deer Cervus elaphus genome CerEla1.0: sequencing, annotating, genes, and chromosomes.</title>
        <authorList>
            <person name="Bana N.A."/>
            <person name="Nyiri A."/>
            <person name="Nagy J."/>
            <person name="Frank K."/>
            <person name="Nagy T."/>
            <person name="Steger V."/>
            <person name="Schiller M."/>
            <person name="Lakatos P."/>
            <person name="Sugar L."/>
            <person name="Horn P."/>
            <person name="Barta E."/>
            <person name="Orosz L."/>
        </authorList>
    </citation>
    <scope>NUCLEOTIDE SEQUENCE [LARGE SCALE GENOMIC DNA]</scope>
    <source>
        <strain evidence="11">Hungarian</strain>
    </source>
</reference>
<dbReference type="PROSITE" id="PS50215">
    <property type="entry name" value="ADAM_MEPRO"/>
    <property type="match status" value="1"/>
</dbReference>
<evidence type="ECO:0000256" key="3">
    <source>
        <dbReference type="ARBA" id="ARBA00022989"/>
    </source>
</evidence>
<proteinExistence type="predicted"/>
<dbReference type="FunFam" id="4.10.70.10:FF:000001">
    <property type="entry name" value="Disintegrin and metalloproteinase domain-containing protein 22"/>
    <property type="match status" value="1"/>
</dbReference>
<dbReference type="SMART" id="SM00050">
    <property type="entry name" value="DISIN"/>
    <property type="match status" value="1"/>
</dbReference>
<evidence type="ECO:0000256" key="1">
    <source>
        <dbReference type="ARBA" id="ARBA00004479"/>
    </source>
</evidence>
<dbReference type="Pfam" id="PF01421">
    <property type="entry name" value="Reprolysin"/>
    <property type="match status" value="2"/>
</dbReference>
<keyword evidence="5 7" id="KW-1015">Disulfide bond</keyword>
<dbReference type="PANTHER" id="PTHR11905">
    <property type="entry name" value="ADAM A DISINTEGRIN AND METALLOPROTEASE DOMAIN"/>
    <property type="match status" value="1"/>
</dbReference>
<dbReference type="PROSITE" id="PS00427">
    <property type="entry name" value="DISINTEGRIN_1"/>
    <property type="match status" value="1"/>
</dbReference>
<dbReference type="InterPro" id="IPR001762">
    <property type="entry name" value="Disintegrin_dom"/>
</dbReference>
<dbReference type="Pfam" id="PF00200">
    <property type="entry name" value="Disintegrin"/>
    <property type="match status" value="1"/>
</dbReference>
<comment type="subcellular location">
    <subcellularLocation>
        <location evidence="1">Membrane</location>
        <topology evidence="1">Single-pass type I membrane protein</topology>
    </subcellularLocation>
</comment>
<dbReference type="GO" id="GO:0009897">
    <property type="term" value="C:external side of plasma membrane"/>
    <property type="evidence" value="ECO:0007669"/>
    <property type="project" value="TreeGrafter"/>
</dbReference>
<evidence type="ECO:0000256" key="2">
    <source>
        <dbReference type="ARBA" id="ARBA00022692"/>
    </source>
</evidence>
<dbReference type="PANTHER" id="PTHR11905:SF116">
    <property type="entry name" value="DISINTEGRIN AND METALLOPROTEINASE DOMAIN-CONTAINING PROTEIN 21"/>
    <property type="match status" value="1"/>
</dbReference>
<dbReference type="InterPro" id="IPR018358">
    <property type="entry name" value="Disintegrin_CS"/>
</dbReference>
<evidence type="ECO:0000256" key="7">
    <source>
        <dbReference type="PROSITE-ProRule" id="PRU00276"/>
    </source>
</evidence>
<feature type="non-terminal residue" evidence="11">
    <location>
        <position position="1"/>
    </location>
</feature>
<keyword evidence="12" id="KW-1185">Reference proteome</keyword>
<keyword evidence="4" id="KW-0472">Membrane</keyword>
<dbReference type="PROSITE" id="PS50214">
    <property type="entry name" value="DISINTEGRIN_2"/>
    <property type="match status" value="1"/>
</dbReference>
<dbReference type="AlphaFoldDB" id="A0A212CUG9"/>
<evidence type="ECO:0000259" key="10">
    <source>
        <dbReference type="PROSITE" id="PS50215"/>
    </source>
</evidence>
<dbReference type="EMBL" id="MKHE01000012">
    <property type="protein sequence ID" value="OWK09582.1"/>
    <property type="molecule type" value="Genomic_DNA"/>
</dbReference>
<name>A0A212CUG9_CEREH</name>
<dbReference type="InterPro" id="IPR006586">
    <property type="entry name" value="ADAM_Cys-rich"/>
</dbReference>
<dbReference type="GO" id="GO:0046872">
    <property type="term" value="F:metal ion binding"/>
    <property type="evidence" value="ECO:0007669"/>
    <property type="project" value="UniProtKB-KW"/>
</dbReference>
<feature type="binding site" evidence="7">
    <location>
        <position position="291"/>
    </location>
    <ligand>
        <name>Zn(2+)</name>
        <dbReference type="ChEBI" id="CHEBI:29105"/>
        <note>catalytic</note>
    </ligand>
</feature>
<evidence type="ECO:0000256" key="5">
    <source>
        <dbReference type="ARBA" id="ARBA00023157"/>
    </source>
</evidence>
<dbReference type="Gene3D" id="3.40.390.10">
    <property type="entry name" value="Collagenase (Catalytic Domain)"/>
    <property type="match status" value="1"/>
</dbReference>
<sequence length="721" mass="79845">TARSDGHTLTGHRSSKLSSEGGARWLHSGCSIMVTGEAIVSMRLVGLLWLEVSLFSSGLSQERHSQSLNSPDVVIPLKVTNRGRGPNAPGWLSYSLQFGGQRRVVYIRAKKILVSKPLPVFTYTDQHALQQDQPFVSNDCYYHGYVEGVPESLVALSTCAGGFQGMLRINDFTYEIKPIRHSTTFEHLVYKINTKETQFSPMKCGLTNKAAHQQLEFEEAERLTLKQNSAYNRWAHLWFLELVVVVDHNFFIYSQTYVAGICRPPLDCGVNNFKGDPWSVFALTVAHELGHTLGMQHDEEFCVCGQRACLMNAIRLPAERFTNCSYAEFTKTTLNQGSCLHNPPIPGAVFMLKRCGNGVTEGGEQCDCGSVKQCEHDPCCLLNCTLRPGAACAFGLCCKDCKFVPSGELCRPQINECDLPEWCNGTSHQCPEDVHVQDGIPCTDSAFCYQKSCNSHDEQCREIFGEGAKSASQRCYKEINSQGNRFGHCGINGTTYLKCPISDSFCGRVHCENVGNIPHLRDHSNFQYTHINGVTCWSIDYHLEMSIPDVGEVKDGTMCGPGKICIHKKCVSLSLLSQVCLPETCNMKGICNNKHHCHCGYGWSPPYCLHRGTGGSVDSGPASARRIFLPIVVPLGTQDVFAVVSLVDSIYQQLGTDVILIGTEVWNHGNVFPLKCTEQAKTAMQFMPSVELCRYKVNKSDLPECCNGTSHQCPEDLHVQD</sequence>
<evidence type="ECO:0000313" key="11">
    <source>
        <dbReference type="EMBL" id="OWK09582.1"/>
    </source>
</evidence>
<dbReference type="GO" id="GO:1990913">
    <property type="term" value="C:sperm head plasma membrane"/>
    <property type="evidence" value="ECO:0007669"/>
    <property type="project" value="TreeGrafter"/>
</dbReference>
<dbReference type="Pfam" id="PF08516">
    <property type="entry name" value="ADAM_CR"/>
    <property type="match status" value="1"/>
</dbReference>
<dbReference type="SUPFAM" id="SSF55486">
    <property type="entry name" value="Metalloproteases ('zincins'), catalytic domain"/>
    <property type="match status" value="2"/>
</dbReference>
<keyword evidence="3" id="KW-1133">Transmembrane helix</keyword>
<feature type="binding site" evidence="7">
    <location>
        <position position="297"/>
    </location>
    <ligand>
        <name>Zn(2+)</name>
        <dbReference type="ChEBI" id="CHEBI:29105"/>
        <note>catalytic</note>
    </ligand>
</feature>
<feature type="binding site" evidence="7">
    <location>
        <position position="287"/>
    </location>
    <ligand>
        <name>Zn(2+)</name>
        <dbReference type="ChEBI" id="CHEBI:29105"/>
        <note>catalytic</note>
    </ligand>
</feature>
<feature type="disulfide bond" evidence="6">
    <location>
        <begin position="410"/>
        <end position="430"/>
    </location>
</feature>
<comment type="caution">
    <text evidence="11">The sequence shown here is derived from an EMBL/GenBank/DDBJ whole genome shotgun (WGS) entry which is preliminary data.</text>
</comment>
<dbReference type="GO" id="GO:0008584">
    <property type="term" value="P:male gonad development"/>
    <property type="evidence" value="ECO:0007669"/>
    <property type="project" value="TreeGrafter"/>
</dbReference>
<feature type="disulfide bond" evidence="7">
    <location>
        <begin position="304"/>
        <end position="309"/>
    </location>
</feature>
<feature type="domain" description="Peptidase M12B" evidence="10">
    <location>
        <begin position="242"/>
        <end position="344"/>
    </location>
</feature>
<organism evidence="11 12">
    <name type="scientific">Cervus elaphus hippelaphus</name>
    <name type="common">European red deer</name>
    <dbReference type="NCBI Taxonomy" id="46360"/>
    <lineage>
        <taxon>Eukaryota</taxon>
        <taxon>Metazoa</taxon>
        <taxon>Chordata</taxon>
        <taxon>Craniata</taxon>
        <taxon>Vertebrata</taxon>
        <taxon>Euteleostomi</taxon>
        <taxon>Mammalia</taxon>
        <taxon>Eutheria</taxon>
        <taxon>Laurasiatheria</taxon>
        <taxon>Artiodactyla</taxon>
        <taxon>Ruminantia</taxon>
        <taxon>Pecora</taxon>
        <taxon>Cervidae</taxon>
        <taxon>Cervinae</taxon>
        <taxon>Cervus</taxon>
    </lineage>
</organism>
<dbReference type="SMART" id="SM00608">
    <property type="entry name" value="ACR"/>
    <property type="match status" value="1"/>
</dbReference>
<accession>A0A212CUG9</accession>
<dbReference type="Pfam" id="PF01562">
    <property type="entry name" value="Pep_M12B_propep"/>
    <property type="match status" value="1"/>
</dbReference>